<accession>A0A0K1EL34</accession>
<dbReference type="Proteomes" id="UP000067626">
    <property type="component" value="Chromosome"/>
</dbReference>
<dbReference type="STRING" id="52.CMC5_055420"/>
<dbReference type="AlphaFoldDB" id="A0A0K1EL34"/>
<dbReference type="SUPFAM" id="SSF49785">
    <property type="entry name" value="Galactose-binding domain-like"/>
    <property type="match status" value="2"/>
</dbReference>
<dbReference type="InterPro" id="IPR008979">
    <property type="entry name" value="Galactose-bd-like_sf"/>
</dbReference>
<evidence type="ECO:0008006" key="3">
    <source>
        <dbReference type="Google" id="ProtNLM"/>
    </source>
</evidence>
<protein>
    <recommendedName>
        <fullName evidence="3">F5/8 type C domain-containing protein</fullName>
    </recommendedName>
</protein>
<evidence type="ECO:0000313" key="1">
    <source>
        <dbReference type="EMBL" id="AKT41343.1"/>
    </source>
</evidence>
<gene>
    <name evidence="1" type="ORF">CMC5_055420</name>
</gene>
<keyword evidence="2" id="KW-1185">Reference proteome</keyword>
<dbReference type="KEGG" id="ccro:CMC5_055420"/>
<organism evidence="1 2">
    <name type="scientific">Chondromyces crocatus</name>
    <dbReference type="NCBI Taxonomy" id="52"/>
    <lineage>
        <taxon>Bacteria</taxon>
        <taxon>Pseudomonadati</taxon>
        <taxon>Myxococcota</taxon>
        <taxon>Polyangia</taxon>
        <taxon>Polyangiales</taxon>
        <taxon>Polyangiaceae</taxon>
        <taxon>Chondromyces</taxon>
    </lineage>
</organism>
<sequence length="363" mass="39200">MQSKSRWGGLTSLCALALLACGETSSEDEELMLDMGMASQASCGVAGTSSLIPTMSGNTSPSGSVTSSGVYSSSYSPWQALDATTATLWLSNMYASSVWLAYEWGGGVAKTATSYQITYANGSCCEQRGPKNWTLQGWNGASWTTVDTVTNQTGWYGNPIRTFEVDHPGSFTKYRLHVTADNYNDPGHPITLVSIASLQLQGRDVVSQVPTMSGDTSPSGLVTSSGVYSSSYPPWQVFDATTATLWLSNMYATAVWLAYEWGGGAAKPVTSYQITYANGSCCAQRGPRNWTLQGWNGSSWITVDTETNQTGWYGDPIRTFEVDRPGCYTKYRLHVTADNYNDPTYPITLVSIASLRLQGPEAP</sequence>
<evidence type="ECO:0000313" key="2">
    <source>
        <dbReference type="Proteomes" id="UP000067626"/>
    </source>
</evidence>
<dbReference type="PROSITE" id="PS51257">
    <property type="entry name" value="PROKAR_LIPOPROTEIN"/>
    <property type="match status" value="1"/>
</dbReference>
<name>A0A0K1EL34_CHOCO</name>
<dbReference type="Gene3D" id="2.60.120.260">
    <property type="entry name" value="Galactose-binding domain-like"/>
    <property type="match status" value="2"/>
</dbReference>
<proteinExistence type="predicted"/>
<dbReference type="EMBL" id="CP012159">
    <property type="protein sequence ID" value="AKT41343.1"/>
    <property type="molecule type" value="Genomic_DNA"/>
</dbReference>
<reference evidence="1 2" key="1">
    <citation type="submission" date="2015-07" db="EMBL/GenBank/DDBJ databases">
        <title>Genome analysis of myxobacterium Chondromyces crocatus Cm c5 reveals a high potential for natural compound synthesis and the genetic basis for the loss of fruiting body formation.</title>
        <authorList>
            <person name="Zaburannyi N."/>
            <person name="Bunk B."/>
            <person name="Maier J."/>
            <person name="Overmann J."/>
            <person name="Mueller R."/>
        </authorList>
    </citation>
    <scope>NUCLEOTIDE SEQUENCE [LARGE SCALE GENOMIC DNA]</scope>
    <source>
        <strain evidence="1 2">Cm c5</strain>
    </source>
</reference>